<dbReference type="SUPFAM" id="SSF51197">
    <property type="entry name" value="Clavaminate synthase-like"/>
    <property type="match status" value="1"/>
</dbReference>
<protein>
    <recommendedName>
        <fullName evidence="3">Fe2OG dioxygenase domain-containing protein</fullName>
    </recommendedName>
</protein>
<dbReference type="Proteomes" id="UP000024837">
    <property type="component" value="Unassembled WGS sequence"/>
</dbReference>
<dbReference type="GO" id="GO:0044283">
    <property type="term" value="P:small molecule biosynthetic process"/>
    <property type="evidence" value="ECO:0007669"/>
    <property type="project" value="UniProtKB-ARBA"/>
</dbReference>
<dbReference type="AlphaFoldDB" id="W7IB88"/>
<dbReference type="Pfam" id="PF14226">
    <property type="entry name" value="DIOX_N"/>
    <property type="match status" value="1"/>
</dbReference>
<evidence type="ECO:0000256" key="1">
    <source>
        <dbReference type="ARBA" id="ARBA00008056"/>
    </source>
</evidence>
<evidence type="ECO:0000259" key="3">
    <source>
        <dbReference type="PROSITE" id="PS51471"/>
    </source>
</evidence>
<name>W7IB88_9PEZI</name>
<evidence type="ECO:0000313" key="4">
    <source>
        <dbReference type="EMBL" id="EWC46360.1"/>
    </source>
</evidence>
<keyword evidence="5" id="KW-1185">Reference proteome</keyword>
<dbReference type="PANTHER" id="PTHR47990">
    <property type="entry name" value="2-OXOGLUTARATE (2OG) AND FE(II)-DEPENDENT OXYGENASE SUPERFAMILY PROTEIN-RELATED"/>
    <property type="match status" value="1"/>
</dbReference>
<dbReference type="InterPro" id="IPR026992">
    <property type="entry name" value="DIOX_N"/>
</dbReference>
<dbReference type="EMBL" id="KI966418">
    <property type="protein sequence ID" value="EWC46360.1"/>
    <property type="molecule type" value="Genomic_DNA"/>
</dbReference>
<dbReference type="PROSITE" id="PS51471">
    <property type="entry name" value="FE2OG_OXY"/>
    <property type="match status" value="1"/>
</dbReference>
<comment type="similarity">
    <text evidence="1 2">Belongs to the iron/ascorbate-dependent oxidoreductase family.</text>
</comment>
<dbReference type="InterPro" id="IPR005123">
    <property type="entry name" value="Oxoglu/Fe-dep_dioxygenase_dom"/>
</dbReference>
<keyword evidence="2" id="KW-0408">Iron</keyword>
<keyword evidence="2" id="KW-0560">Oxidoreductase</keyword>
<keyword evidence="2" id="KW-0479">Metal-binding</keyword>
<accession>W7IB88</accession>
<dbReference type="InterPro" id="IPR027443">
    <property type="entry name" value="IPNS-like_sf"/>
</dbReference>
<dbReference type="OrthoDB" id="627829at2759"/>
<dbReference type="Pfam" id="PF03171">
    <property type="entry name" value="2OG-FeII_Oxy"/>
    <property type="match status" value="1"/>
</dbReference>
<dbReference type="InterPro" id="IPR044861">
    <property type="entry name" value="IPNS-like_FE2OG_OXY"/>
</dbReference>
<organism evidence="4 5">
    <name type="scientific">Drechslerella stenobrocha 248</name>
    <dbReference type="NCBI Taxonomy" id="1043628"/>
    <lineage>
        <taxon>Eukaryota</taxon>
        <taxon>Fungi</taxon>
        <taxon>Dikarya</taxon>
        <taxon>Ascomycota</taxon>
        <taxon>Pezizomycotina</taxon>
        <taxon>Orbiliomycetes</taxon>
        <taxon>Orbiliales</taxon>
        <taxon>Orbiliaceae</taxon>
        <taxon>Drechslerella</taxon>
    </lineage>
</organism>
<dbReference type="HOGENOM" id="CLU_010119_1_1_1"/>
<dbReference type="InterPro" id="IPR050231">
    <property type="entry name" value="Iron_ascorbate_oxido_reductase"/>
</dbReference>
<dbReference type="Gene3D" id="2.60.120.330">
    <property type="entry name" value="B-lactam Antibiotic, Isopenicillin N Synthase, Chain"/>
    <property type="match status" value="1"/>
</dbReference>
<reference evidence="4 5" key="1">
    <citation type="submission" date="2013-05" db="EMBL/GenBank/DDBJ databases">
        <title>Drechslerella stenobrocha genome reveals carnivorous origination and mechanical trapping mechanism of predatory fungi.</title>
        <authorList>
            <person name="Liu X."/>
            <person name="Zhang W."/>
            <person name="Liu K."/>
        </authorList>
    </citation>
    <scope>NUCLEOTIDE SEQUENCE [LARGE SCALE GENOMIC DNA]</scope>
    <source>
        <strain evidence="4 5">248</strain>
    </source>
</reference>
<proteinExistence type="inferred from homology"/>
<sequence>MAIPTIDFELIHEPTARKELLSDLLHAILEVGAFYIINPPFEADLFSSLKAQCQGFFDLPREEKMKVDMVNVPSFLGYAALGTEVTGGRTDWREHFTVASKHQGKIDGPIYRNLLGPCPWPSEDALPGFSSVVNKLIEGNAVVATTVQSRIAEALGIDEILLNSFFDEQRQYRARMIKYPAPPESDQASTQGLGAHQDTAFATIIYQLTDHESLQLQNAQGDWVDCSPVPGTLLYVFGKSSNAITHGVCRAPWHRVIPPEAGSGDRYSIAIGTGIGLDTSLAAPETKRMLGELKTKLQAQYPNMDDTLHEYLQLDEQSPTVGMKVFYNYARSYPNITKKWYPDFKI</sequence>
<dbReference type="GO" id="GO:0046872">
    <property type="term" value="F:metal ion binding"/>
    <property type="evidence" value="ECO:0007669"/>
    <property type="project" value="UniProtKB-KW"/>
</dbReference>
<evidence type="ECO:0000313" key="5">
    <source>
        <dbReference type="Proteomes" id="UP000024837"/>
    </source>
</evidence>
<dbReference type="GO" id="GO:0016491">
    <property type="term" value="F:oxidoreductase activity"/>
    <property type="evidence" value="ECO:0007669"/>
    <property type="project" value="UniProtKB-KW"/>
</dbReference>
<gene>
    <name evidence="4" type="ORF">DRE_04303</name>
</gene>
<feature type="domain" description="Fe2OG dioxygenase" evidence="3">
    <location>
        <begin position="170"/>
        <end position="275"/>
    </location>
</feature>
<evidence type="ECO:0000256" key="2">
    <source>
        <dbReference type="RuleBase" id="RU003682"/>
    </source>
</evidence>